<feature type="domain" description="KaiC-like" evidence="1">
    <location>
        <begin position="4"/>
        <end position="145"/>
    </location>
</feature>
<evidence type="ECO:0000259" key="1">
    <source>
        <dbReference type="Pfam" id="PF06745"/>
    </source>
</evidence>
<sequence>MKVVKTGLDDIDAILGGGIIERGNLLIVYDKRSLGWILGLKILKSLIEKGAIGVILNTALPVSKLELRLECAGFDLHKAGEDGKLYVIDLFGSKYGIPSKKPYIIQIPDWSDETGIAKLINVYKRLSSRIPKDVLVVGLVATMEGTYHEFGYNMMDKIVRASTASLEKEPLNALKIVAITLLNASAVPEHVTAWLFSLSDQVIEFVSHVGPSGLEETILVPKSVLPAFIPRHYRIKMSKEQFIKLF</sequence>
<protein>
    <recommendedName>
        <fullName evidence="1">KaiC-like domain-containing protein</fullName>
    </recommendedName>
</protein>
<dbReference type="Pfam" id="PF06745">
    <property type="entry name" value="ATPase"/>
    <property type="match status" value="1"/>
</dbReference>
<keyword evidence="3" id="KW-1185">Reference proteome</keyword>
<dbReference type="RefSeq" id="WP_251949058.1">
    <property type="nucleotide sequence ID" value="NZ_CP080572.1"/>
</dbReference>
<dbReference type="InterPro" id="IPR027417">
    <property type="entry name" value="P-loop_NTPase"/>
</dbReference>
<organism evidence="2 3">
    <name type="scientific">Thermococcus argininiproducens</name>
    <dbReference type="NCBI Taxonomy" id="2866384"/>
    <lineage>
        <taxon>Archaea</taxon>
        <taxon>Methanobacteriati</taxon>
        <taxon>Methanobacteriota</taxon>
        <taxon>Thermococci</taxon>
        <taxon>Thermococcales</taxon>
        <taxon>Thermococcaceae</taxon>
        <taxon>Thermococcus</taxon>
    </lineage>
</organism>
<reference evidence="2 3" key="1">
    <citation type="submission" date="2021-08" db="EMBL/GenBank/DDBJ databases">
        <title>Thermococcus onnuriiensis IOH2.</title>
        <authorList>
            <person name="Park Y.-J."/>
        </authorList>
    </citation>
    <scope>NUCLEOTIDE SEQUENCE [LARGE SCALE GENOMIC DNA]</scope>
    <source>
        <strain evidence="2 3">IOH2</strain>
    </source>
</reference>
<accession>A0A9E7SCG9</accession>
<gene>
    <name evidence="2" type="ORF">K1720_09880</name>
</gene>
<dbReference type="AlphaFoldDB" id="A0A9E7SCG9"/>
<evidence type="ECO:0000313" key="3">
    <source>
        <dbReference type="Proteomes" id="UP001056425"/>
    </source>
</evidence>
<dbReference type="EMBL" id="CP080572">
    <property type="protein sequence ID" value="USG99785.1"/>
    <property type="molecule type" value="Genomic_DNA"/>
</dbReference>
<dbReference type="GeneID" id="72778659"/>
<evidence type="ECO:0000313" key="2">
    <source>
        <dbReference type="EMBL" id="USG99785.1"/>
    </source>
</evidence>
<proteinExistence type="predicted"/>
<dbReference type="Proteomes" id="UP001056425">
    <property type="component" value="Chromosome"/>
</dbReference>
<dbReference type="InterPro" id="IPR014774">
    <property type="entry name" value="KaiC-like_dom"/>
</dbReference>
<dbReference type="KEGG" id="thei:K1720_09880"/>
<dbReference type="Gene3D" id="3.40.50.300">
    <property type="entry name" value="P-loop containing nucleotide triphosphate hydrolases"/>
    <property type="match status" value="1"/>
</dbReference>
<name>A0A9E7SCG9_9EURY</name>